<dbReference type="RefSeq" id="WP_345396218.1">
    <property type="nucleotide sequence ID" value="NZ_BAAAXS010000001.1"/>
</dbReference>
<protein>
    <recommendedName>
        <fullName evidence="3">DNA-binding protein</fullName>
    </recommendedName>
</protein>
<gene>
    <name evidence="1" type="ORF">ACFFR3_04845</name>
</gene>
<dbReference type="EMBL" id="JBHMCF010000003">
    <property type="protein sequence ID" value="MFB9468821.1"/>
    <property type="molecule type" value="Genomic_DNA"/>
</dbReference>
<evidence type="ECO:0008006" key="3">
    <source>
        <dbReference type="Google" id="ProtNLM"/>
    </source>
</evidence>
<comment type="caution">
    <text evidence="1">The sequence shown here is derived from an EMBL/GenBank/DDBJ whole genome shotgun (WGS) entry which is preliminary data.</text>
</comment>
<evidence type="ECO:0000313" key="1">
    <source>
        <dbReference type="EMBL" id="MFB9468821.1"/>
    </source>
</evidence>
<dbReference type="Proteomes" id="UP001589568">
    <property type="component" value="Unassembled WGS sequence"/>
</dbReference>
<reference evidence="1 2" key="1">
    <citation type="submission" date="2024-09" db="EMBL/GenBank/DDBJ databases">
        <authorList>
            <person name="Sun Q."/>
            <person name="Mori K."/>
        </authorList>
    </citation>
    <scope>NUCLEOTIDE SEQUENCE [LARGE SCALE GENOMIC DNA]</scope>
    <source>
        <strain evidence="1 2">JCM 3324</strain>
    </source>
</reference>
<organism evidence="1 2">
    <name type="scientific">Nonomuraea salmonea</name>
    <dbReference type="NCBI Taxonomy" id="46181"/>
    <lineage>
        <taxon>Bacteria</taxon>
        <taxon>Bacillati</taxon>
        <taxon>Actinomycetota</taxon>
        <taxon>Actinomycetes</taxon>
        <taxon>Streptosporangiales</taxon>
        <taxon>Streptosporangiaceae</taxon>
        <taxon>Nonomuraea</taxon>
    </lineage>
</organism>
<name>A0ABV5NEW1_9ACTN</name>
<sequence length="123" mass="14153">MARLDLDPADALHLATLLYNACLPVRREPSDARPEALAVLPDLRPGRGFLDTQGTARYLGTAASTIRSWTARGGPKHHPFPHPTLRHQRRNYWCLPVIEQWRTEEKELDRIARETRRRGRPTQ</sequence>
<proteinExistence type="predicted"/>
<accession>A0ABV5NEW1</accession>
<evidence type="ECO:0000313" key="2">
    <source>
        <dbReference type="Proteomes" id="UP001589568"/>
    </source>
</evidence>
<keyword evidence="2" id="KW-1185">Reference proteome</keyword>